<dbReference type="PANTHER" id="PTHR46696:SF4">
    <property type="entry name" value="BIOTIN BIOSYNTHESIS CYTOCHROME P450"/>
    <property type="match status" value="1"/>
</dbReference>
<evidence type="ECO:0000313" key="2">
    <source>
        <dbReference type="EMBL" id="UQA97347.1"/>
    </source>
</evidence>
<dbReference type="InterPro" id="IPR002397">
    <property type="entry name" value="Cyt_P450_B"/>
</dbReference>
<sequence>MVSMTESELGRVLLTHRGVQWIIGTKDDPYALLLRAAGDDPHQLGELIRERGPLYWSSAEAWVTAHHEVAAAALGDRRLSLRHPDADAPAADNEGGQREPMPWEVPALREILPFDEVFLTAGRADCARMRELLQPLLGARALERWRPAVERAQRRALTAAGTEFDLRADVADPFAADVVRELLGVPEEDRDRFAALCRGAAGVLDAMVCSPHLRTARELLTAVEGMRSLLTDLIARRRERPGDDLVSALLTATHDDEVRLVCMLLALVGPELSGTLFCDAVAALLDHPAPWRSLCENPDVAPAVVEETLRYAPPVRLVPLYAHEDLALAGTAVAAGSQVVVAVEAAHRDSAVHAEPSAFDPLRERGREHLAFPEVLPTSLLAPLVRLQAESGLRVLAAEAPGVRRTGPVLRRLRSGVTGAVLELPLAR</sequence>
<protein>
    <submittedName>
        <fullName evidence="2">P450-derived glycosyltransferase activator</fullName>
    </submittedName>
</protein>
<comment type="similarity">
    <text evidence="1">Belongs to the cytochrome P450 family.</text>
</comment>
<dbReference type="RefSeq" id="WP_248868273.1">
    <property type="nucleotide sequence ID" value="NZ_CP086322.1"/>
</dbReference>
<accession>A0ABY4MI22</accession>
<dbReference type="PRINTS" id="PR00359">
    <property type="entry name" value="BP450"/>
</dbReference>
<organism evidence="2 3">
    <name type="scientific">Streptomyces halobius</name>
    <dbReference type="NCBI Taxonomy" id="2879846"/>
    <lineage>
        <taxon>Bacteria</taxon>
        <taxon>Bacillati</taxon>
        <taxon>Actinomycetota</taxon>
        <taxon>Actinomycetes</taxon>
        <taxon>Kitasatosporales</taxon>
        <taxon>Streptomycetaceae</taxon>
        <taxon>Streptomyces</taxon>
    </lineage>
</organism>
<keyword evidence="3" id="KW-1185">Reference proteome</keyword>
<dbReference type="NCBIfam" id="TIGR04515">
    <property type="entry name" value="P450_rel_GT_act"/>
    <property type="match status" value="1"/>
</dbReference>
<dbReference type="SUPFAM" id="SSF48264">
    <property type="entry name" value="Cytochrome P450"/>
    <property type="match status" value="1"/>
</dbReference>
<dbReference type="InterPro" id="IPR001128">
    <property type="entry name" value="Cyt_P450"/>
</dbReference>
<dbReference type="PANTHER" id="PTHR46696">
    <property type="entry name" value="P450, PUTATIVE (EUROFUNG)-RELATED"/>
    <property type="match status" value="1"/>
</dbReference>
<evidence type="ECO:0000313" key="3">
    <source>
        <dbReference type="Proteomes" id="UP000830115"/>
    </source>
</evidence>
<proteinExistence type="inferred from homology"/>
<dbReference type="Gene3D" id="1.10.630.10">
    <property type="entry name" value="Cytochrome P450"/>
    <property type="match status" value="1"/>
</dbReference>
<dbReference type="InterPro" id="IPR030958">
    <property type="entry name" value="P450-rel_GT_act"/>
</dbReference>
<gene>
    <name evidence="2" type="ORF">K9S39_40705</name>
</gene>
<dbReference type="InterPro" id="IPR036396">
    <property type="entry name" value="Cyt_P450_sf"/>
</dbReference>
<evidence type="ECO:0000256" key="1">
    <source>
        <dbReference type="ARBA" id="ARBA00010617"/>
    </source>
</evidence>
<reference evidence="2" key="1">
    <citation type="submission" date="2021-10" db="EMBL/GenBank/DDBJ databases">
        <title>Streptomyces nigrumlapis sp.nov.,an antimicrobial producing actinobacterium isolated from Black Gobi rocks.</title>
        <authorList>
            <person name="Wen Y."/>
            <person name="Zhang W."/>
            <person name="Liu X.G."/>
        </authorList>
    </citation>
    <scope>NUCLEOTIDE SEQUENCE</scope>
    <source>
        <strain evidence="2">ST13-2-2</strain>
    </source>
</reference>
<name>A0ABY4MI22_9ACTN</name>
<dbReference type="EMBL" id="CP086322">
    <property type="protein sequence ID" value="UQA97347.1"/>
    <property type="molecule type" value="Genomic_DNA"/>
</dbReference>
<dbReference type="Proteomes" id="UP000830115">
    <property type="component" value="Chromosome"/>
</dbReference>
<dbReference type="Pfam" id="PF00067">
    <property type="entry name" value="p450"/>
    <property type="match status" value="1"/>
</dbReference>